<dbReference type="GO" id="GO:0016787">
    <property type="term" value="F:hydrolase activity"/>
    <property type="evidence" value="ECO:0007669"/>
    <property type="project" value="UniProtKB-KW"/>
</dbReference>
<evidence type="ECO:0000313" key="4">
    <source>
        <dbReference type="EMBL" id="SDH55794.1"/>
    </source>
</evidence>
<proteinExistence type="predicted"/>
<keyword evidence="1" id="KW-0472">Membrane</keyword>
<evidence type="ECO:0000313" key="5">
    <source>
        <dbReference type="Proteomes" id="UP000198854"/>
    </source>
</evidence>
<feature type="transmembrane region" description="Helical" evidence="1">
    <location>
        <begin position="31"/>
        <end position="51"/>
    </location>
</feature>
<dbReference type="GO" id="GO:0016747">
    <property type="term" value="F:acyltransferase activity, transferring groups other than amino-acyl groups"/>
    <property type="evidence" value="ECO:0007669"/>
    <property type="project" value="InterPro"/>
</dbReference>
<dbReference type="Proteomes" id="UP000198854">
    <property type="component" value="Unassembled WGS sequence"/>
</dbReference>
<protein>
    <submittedName>
        <fullName evidence="4">Peptidoglycan/LPS O-acetylase OafA/YrhL, contains acyltransferase and SGNH-hydrolase domains</fullName>
    </submittedName>
</protein>
<keyword evidence="4" id="KW-0808">Transferase</keyword>
<evidence type="ECO:0000256" key="1">
    <source>
        <dbReference type="SAM" id="Phobius"/>
    </source>
</evidence>
<feature type="domain" description="Acyltransferase 3" evidence="2">
    <location>
        <begin position="5"/>
        <end position="317"/>
    </location>
</feature>
<gene>
    <name evidence="4" type="ORF">SAMN04488136_11977</name>
</gene>
<evidence type="ECO:0000259" key="2">
    <source>
        <dbReference type="Pfam" id="PF01757"/>
    </source>
</evidence>
<name>A0A1G8DDX8_9VIBR</name>
<dbReference type="RefSeq" id="WP_093275875.1">
    <property type="nucleotide sequence ID" value="NZ_FNDD01000019.1"/>
</dbReference>
<feature type="domain" description="SGNH" evidence="3">
    <location>
        <begin position="408"/>
        <end position="616"/>
    </location>
</feature>
<dbReference type="GO" id="GO:0016020">
    <property type="term" value="C:membrane"/>
    <property type="evidence" value="ECO:0007669"/>
    <property type="project" value="TreeGrafter"/>
</dbReference>
<dbReference type="GO" id="GO:0009103">
    <property type="term" value="P:lipopolysaccharide biosynthetic process"/>
    <property type="evidence" value="ECO:0007669"/>
    <property type="project" value="TreeGrafter"/>
</dbReference>
<dbReference type="Pfam" id="PF19040">
    <property type="entry name" value="SGNH"/>
    <property type="match status" value="1"/>
</dbReference>
<feature type="transmembrane region" description="Helical" evidence="1">
    <location>
        <begin position="72"/>
        <end position="91"/>
    </location>
</feature>
<feature type="transmembrane region" description="Helical" evidence="1">
    <location>
        <begin position="300"/>
        <end position="320"/>
    </location>
</feature>
<feature type="transmembrane region" description="Helical" evidence="1">
    <location>
        <begin position="7"/>
        <end position="25"/>
    </location>
</feature>
<feature type="transmembrane region" description="Helical" evidence="1">
    <location>
        <begin position="242"/>
        <end position="260"/>
    </location>
</feature>
<accession>A0A1G8DDX8</accession>
<dbReference type="PANTHER" id="PTHR23028">
    <property type="entry name" value="ACETYLTRANSFERASE"/>
    <property type="match status" value="1"/>
</dbReference>
<keyword evidence="4" id="KW-0378">Hydrolase</keyword>
<dbReference type="InterPro" id="IPR002656">
    <property type="entry name" value="Acyl_transf_3_dom"/>
</dbReference>
<dbReference type="PANTHER" id="PTHR23028:SF53">
    <property type="entry name" value="ACYL_TRANSF_3 DOMAIN-CONTAINING PROTEIN"/>
    <property type="match status" value="1"/>
</dbReference>
<feature type="transmembrane region" description="Helical" evidence="1">
    <location>
        <begin position="272"/>
        <end position="288"/>
    </location>
</feature>
<feature type="transmembrane region" description="Helical" evidence="1">
    <location>
        <begin position="221"/>
        <end position="236"/>
    </location>
</feature>
<dbReference type="OrthoDB" id="9767863at2"/>
<sequence length="629" mass="71601">MNFRYDINGLRAIAVIAVVIFHFKSTLMPGGFAGVDIFFVISGFLMTGIIFRGLEENAFNLFKFYVARANRIIPALSVVCVCLLIYGWFFLSPIEYQEVGKHVTASLFFVSNIVYKHESGYFDADSHFKWLLHTWSLSVEWQFYILYPLVLVLLKRFLSITNLKRLVVVGAIFSLLISIVLTMRSPTAAYYLFPTRAWEMMCGGIAYIYPLSLSIKLKKRVEWAGLLLIVLSYALISSHTPWPGYLALLPVLGAYLILIANRQDSVVTNNVVFQYIGKWSYSIYLWHWPLVVFGYFSIDYWFIFGGPLSILLGWVSYRWVESIKFPSLLQWKTILQVKPLWLSLGVAVFSFTVLYMNGIDSTYRSGATSLRAKFLDKYLTYDMDPSGLFNLCNTSLQIHLTGKVQVSDKCISEKTGGVFLWGDSHMGALSTGLRKNLPPDVPFSQLTSSGCLPSFTIKRHGSNRSDIGCDYSNGIAYQSIVKTKPRVVILGARRFHEQNDWLNTVDTLKSLGVKKVIIMGPFPQWQPSLPLIYFQKHYGEEFISDNSFDPSVVENNSYLEHMHEDNNKFVFIDLFKSLCRFATDKNSFSCRAEVDGDLIAFDYGHLTTTGSDFVVKNYMMNEITSGLSY</sequence>
<keyword evidence="5" id="KW-1185">Reference proteome</keyword>
<evidence type="ECO:0000259" key="3">
    <source>
        <dbReference type="Pfam" id="PF19040"/>
    </source>
</evidence>
<keyword evidence="1" id="KW-1133">Transmembrane helix</keyword>
<reference evidence="4 5" key="1">
    <citation type="submission" date="2016-10" db="EMBL/GenBank/DDBJ databases">
        <authorList>
            <person name="de Groot N.N."/>
        </authorList>
    </citation>
    <scope>NUCLEOTIDE SEQUENCE [LARGE SCALE GENOMIC DNA]</scope>
    <source>
        <strain evidence="4 5">CGMCC 1.10228</strain>
    </source>
</reference>
<keyword evidence="4" id="KW-0012">Acyltransferase</keyword>
<feature type="transmembrane region" description="Helical" evidence="1">
    <location>
        <begin position="340"/>
        <end position="359"/>
    </location>
</feature>
<feature type="transmembrane region" description="Helical" evidence="1">
    <location>
        <begin position="135"/>
        <end position="154"/>
    </location>
</feature>
<keyword evidence="1" id="KW-0812">Transmembrane</keyword>
<organism evidence="4 5">
    <name type="scientific">Vibrio xiamenensis</name>
    <dbReference type="NCBI Taxonomy" id="861298"/>
    <lineage>
        <taxon>Bacteria</taxon>
        <taxon>Pseudomonadati</taxon>
        <taxon>Pseudomonadota</taxon>
        <taxon>Gammaproteobacteria</taxon>
        <taxon>Vibrionales</taxon>
        <taxon>Vibrionaceae</taxon>
        <taxon>Vibrio</taxon>
    </lineage>
</organism>
<feature type="transmembrane region" description="Helical" evidence="1">
    <location>
        <begin position="166"/>
        <end position="183"/>
    </location>
</feature>
<dbReference type="InterPro" id="IPR050879">
    <property type="entry name" value="Acyltransferase_3"/>
</dbReference>
<dbReference type="AlphaFoldDB" id="A0A1G8DDX8"/>
<dbReference type="Pfam" id="PF01757">
    <property type="entry name" value="Acyl_transf_3"/>
    <property type="match status" value="1"/>
</dbReference>
<dbReference type="STRING" id="861298.SAMN04488136_11977"/>
<dbReference type="EMBL" id="FNDD01000019">
    <property type="protein sequence ID" value="SDH55794.1"/>
    <property type="molecule type" value="Genomic_DNA"/>
</dbReference>
<dbReference type="InterPro" id="IPR043968">
    <property type="entry name" value="SGNH"/>
</dbReference>
<feature type="transmembrane region" description="Helical" evidence="1">
    <location>
        <begin position="189"/>
        <end position="209"/>
    </location>
</feature>